<sequence length="79" mass="9212">MAPTTTTELDKNHRFWKCKQDIDHGHICGEINDIQLKQCRICKARRDAGDEAMDSFMVTMGKLVRVDKDGTEHWQYDKT</sequence>
<comment type="caution">
    <text evidence="1">The sequence shown here is derived from an EMBL/GenBank/DDBJ whole genome shotgun (WGS) entry which is preliminary data.</text>
</comment>
<keyword evidence="2" id="KW-1185">Reference proteome</keyword>
<reference evidence="1 2" key="1">
    <citation type="submission" date="2020-05" db="EMBL/GenBank/DDBJ databases">
        <title>Identification and distribution of gene clusters putatively required for synthesis of sphingolipid metabolism inhibitors in phylogenetically diverse species of the filamentous fungus Fusarium.</title>
        <authorList>
            <person name="Kim H.-S."/>
            <person name="Busman M."/>
            <person name="Brown D.W."/>
            <person name="Divon H."/>
            <person name="Uhlig S."/>
            <person name="Proctor R.H."/>
        </authorList>
    </citation>
    <scope>NUCLEOTIDE SEQUENCE [LARGE SCALE GENOMIC DNA]</scope>
    <source>
        <strain evidence="1 2">NRRL 20693</strain>
    </source>
</reference>
<dbReference type="Proteomes" id="UP000567885">
    <property type="component" value="Unassembled WGS sequence"/>
</dbReference>
<dbReference type="EMBL" id="JAAGWQ010000180">
    <property type="protein sequence ID" value="KAF5661420.1"/>
    <property type="molecule type" value="Genomic_DNA"/>
</dbReference>
<accession>A0A8H5SWU1</accession>
<proteinExistence type="predicted"/>
<organism evidence="1 2">
    <name type="scientific">Fusarium heterosporum</name>
    <dbReference type="NCBI Taxonomy" id="42747"/>
    <lineage>
        <taxon>Eukaryota</taxon>
        <taxon>Fungi</taxon>
        <taxon>Dikarya</taxon>
        <taxon>Ascomycota</taxon>
        <taxon>Pezizomycotina</taxon>
        <taxon>Sordariomycetes</taxon>
        <taxon>Hypocreomycetidae</taxon>
        <taxon>Hypocreales</taxon>
        <taxon>Nectriaceae</taxon>
        <taxon>Fusarium</taxon>
        <taxon>Fusarium heterosporum species complex</taxon>
    </lineage>
</organism>
<gene>
    <name evidence="1" type="ORF">FHETE_8482</name>
</gene>
<protein>
    <recommendedName>
        <fullName evidence="3">RanBP2-type domain-containing protein</fullName>
    </recommendedName>
</protein>
<evidence type="ECO:0000313" key="1">
    <source>
        <dbReference type="EMBL" id="KAF5661420.1"/>
    </source>
</evidence>
<evidence type="ECO:0008006" key="3">
    <source>
        <dbReference type="Google" id="ProtNLM"/>
    </source>
</evidence>
<name>A0A8H5SWU1_FUSHE</name>
<dbReference type="OrthoDB" id="4988584at2759"/>
<dbReference type="AlphaFoldDB" id="A0A8H5SWU1"/>
<evidence type="ECO:0000313" key="2">
    <source>
        <dbReference type="Proteomes" id="UP000567885"/>
    </source>
</evidence>